<reference evidence="2 3" key="1">
    <citation type="journal article" date="2018" name="J. Biol. Chem.">
        <title>Discovery of the actinoplanic acid pathway in Streptomyces rapamycinicus reveals a genetically conserved synergism with rapamycin.</title>
        <authorList>
            <person name="Mrak P."/>
            <person name="Krastel P."/>
            <person name="Pivk Lukancic P."/>
            <person name="Tao J."/>
            <person name="Pistorius D."/>
            <person name="Moore C.M."/>
        </authorList>
    </citation>
    <scope>NUCLEOTIDE SEQUENCE [LARGE SCALE GENOMIC DNA]</scope>
    <source>
        <strain evidence="2 3">NRRL 5491</strain>
    </source>
</reference>
<accession>A0A0A0N7X6</accession>
<dbReference type="Proteomes" id="UP000281594">
    <property type="component" value="Unassembled WGS sequence"/>
</dbReference>
<evidence type="ECO:0000313" key="3">
    <source>
        <dbReference type="Proteomes" id="UP000281594"/>
    </source>
</evidence>
<protein>
    <submittedName>
        <fullName evidence="2">Uncharacterized protein</fullName>
    </submittedName>
</protein>
<feature type="region of interest" description="Disordered" evidence="1">
    <location>
        <begin position="27"/>
        <end position="57"/>
    </location>
</feature>
<dbReference type="HOGENOM" id="CLU_2358548_0_0_11"/>
<gene>
    <name evidence="2" type="ORF">D3C57_135280</name>
</gene>
<dbReference type="KEGG" id="src:M271_08230"/>
<comment type="caution">
    <text evidence="2">The sequence shown here is derived from an EMBL/GenBank/DDBJ whole genome shotgun (WGS) entry which is preliminary data.</text>
</comment>
<dbReference type="STRING" id="1343740.M271_08230"/>
<evidence type="ECO:0000313" key="2">
    <source>
        <dbReference type="EMBL" id="RLV74600.1"/>
    </source>
</evidence>
<evidence type="ECO:0000256" key="1">
    <source>
        <dbReference type="SAM" id="MobiDB-lite"/>
    </source>
</evidence>
<name>A0A0A0N7X6_STRRN</name>
<proteinExistence type="predicted"/>
<sequence>MGDGHAPGLSEREDMLGADWEADRPAVFGAAHRLPEPLPTGPDASEPDLVDESASSAMLPVFHREGRVHSVGTPQITDGLIAAYPRVIAPDKLSHV</sequence>
<dbReference type="EMBL" id="QYCY01000002">
    <property type="protein sequence ID" value="RLV74600.1"/>
    <property type="molecule type" value="Genomic_DNA"/>
</dbReference>
<organism evidence="2 3">
    <name type="scientific">Streptomyces rapamycinicus (strain ATCC 29253 / DSM 41530 / NRRL 5491 / AYB-994)</name>
    <name type="common">Streptomyces hygroscopicus (strain ATCC 29253)</name>
    <dbReference type="NCBI Taxonomy" id="1343740"/>
    <lineage>
        <taxon>Bacteria</taxon>
        <taxon>Bacillati</taxon>
        <taxon>Actinomycetota</taxon>
        <taxon>Actinomycetes</taxon>
        <taxon>Kitasatosporales</taxon>
        <taxon>Streptomycetaceae</taxon>
        <taxon>Streptomyces</taxon>
        <taxon>Streptomyces violaceusniger group</taxon>
    </lineage>
</organism>
<dbReference type="AlphaFoldDB" id="A0A0A0N7X6"/>
<dbReference type="RefSeq" id="WP_020866668.1">
    <property type="nucleotide sequence ID" value="NC_022785.1"/>
</dbReference>